<proteinExistence type="predicted"/>
<dbReference type="InterPro" id="IPR051922">
    <property type="entry name" value="Bact_Sporulation_Assoc"/>
</dbReference>
<dbReference type="PANTHER" id="PTHR30032:SF4">
    <property type="entry name" value="AMIDASE ENHANCER"/>
    <property type="match status" value="1"/>
</dbReference>
<dbReference type="AlphaFoldDB" id="A0A7I8DN20"/>
<dbReference type="GO" id="GO:0030288">
    <property type="term" value="C:outer membrane-bounded periplasmic space"/>
    <property type="evidence" value="ECO:0007669"/>
    <property type="project" value="TreeGrafter"/>
</dbReference>
<dbReference type="EMBL" id="AP023368">
    <property type="protein sequence ID" value="BCJ98425.1"/>
    <property type="molecule type" value="Genomic_DNA"/>
</dbReference>
<dbReference type="Gene3D" id="3.40.50.12090">
    <property type="match status" value="1"/>
</dbReference>
<keyword evidence="2" id="KW-1185">Reference proteome</keyword>
<dbReference type="Proteomes" id="UP000515703">
    <property type="component" value="Chromosome"/>
</dbReference>
<name>A0A7I8DN20_9FIRM</name>
<dbReference type="InterPro" id="IPR007253">
    <property type="entry name" value="Cell_wall-bd_2"/>
</dbReference>
<reference evidence="1 2" key="2">
    <citation type="submission" date="2020-08" db="EMBL/GenBank/DDBJ databases">
        <authorList>
            <person name="Ueki A."/>
            <person name="Tonouchi A."/>
        </authorList>
    </citation>
    <scope>NUCLEOTIDE SEQUENCE [LARGE SCALE GENOMIC DNA]</scope>
    <source>
        <strain evidence="1 2">CTTW</strain>
    </source>
</reference>
<dbReference type="PANTHER" id="PTHR30032">
    <property type="entry name" value="N-ACETYLMURAMOYL-L-ALANINE AMIDASE-RELATED"/>
    <property type="match status" value="1"/>
</dbReference>
<dbReference type="RefSeq" id="WP_185258755.1">
    <property type="nucleotide sequence ID" value="NZ_AP023368.1"/>
</dbReference>
<dbReference type="KEGG" id="acht:bsdcttw_14660"/>
<evidence type="ECO:0008006" key="3">
    <source>
        <dbReference type="Google" id="ProtNLM"/>
    </source>
</evidence>
<protein>
    <recommendedName>
        <fullName evidence="3">Cell wall-binding repeat-containing protein</fullName>
    </recommendedName>
</protein>
<dbReference type="Pfam" id="PF04122">
    <property type="entry name" value="CW_binding_2"/>
    <property type="match status" value="1"/>
</dbReference>
<gene>
    <name evidence="1" type="ORF">bsdcttw_14660</name>
</gene>
<reference evidence="1 2" key="1">
    <citation type="submission" date="2020-08" db="EMBL/GenBank/DDBJ databases">
        <title>Draft genome sequencing of an Anaerocolumna strain isolated from anoxic soil subjected to BSD treatment.</title>
        <authorList>
            <person name="Uek A."/>
            <person name="Tonouchi A."/>
        </authorList>
    </citation>
    <scope>NUCLEOTIDE SEQUENCE [LARGE SCALE GENOMIC DNA]</scope>
    <source>
        <strain evidence="1 2">CTTW</strain>
    </source>
</reference>
<evidence type="ECO:0000313" key="1">
    <source>
        <dbReference type="EMBL" id="BCJ98425.1"/>
    </source>
</evidence>
<accession>A0A7I8DN20</accession>
<organism evidence="1 2">
    <name type="scientific">Anaerocolumna chitinilytica</name>
    <dbReference type="NCBI Taxonomy" id="1727145"/>
    <lineage>
        <taxon>Bacteria</taxon>
        <taxon>Bacillati</taxon>
        <taxon>Bacillota</taxon>
        <taxon>Clostridia</taxon>
        <taxon>Lachnospirales</taxon>
        <taxon>Lachnospiraceae</taxon>
        <taxon>Anaerocolumna</taxon>
    </lineage>
</organism>
<sequence length="344" mass="37916">MYIGKNVNTLNTTRICGGNHFQNAVAISDVVYADKSPDSIIITNGEIIHDAIISTSVIHFPYNAPILFSHTDYIDINTLNQIYKLNPQGVNGIQIFLIGGISEAIGQYLISLGFAVKIISGANIYETAANVARFLDNLDNIIILSSQNYLNGLSACAWAAHMGVPILFTEKNQLPYETINVIVNANHANVFLFGNTDDISEQVEKELTGLNINYLERITGNDPYDVSVNFSKYKSPDGKFGWGKTNRNGHAFTFTAIENPFNSVSGALFAHLGKHSPILIIDKNRLPSVIRNYIESVKPISQAEPQPPFMHGWIIGCENDISFQTQIEIEKALSIDTAHMHGMS</sequence>
<evidence type="ECO:0000313" key="2">
    <source>
        <dbReference type="Proteomes" id="UP000515703"/>
    </source>
</evidence>